<evidence type="ECO:0000256" key="7">
    <source>
        <dbReference type="ARBA" id="ARBA00023136"/>
    </source>
</evidence>
<evidence type="ECO:0000256" key="2">
    <source>
        <dbReference type="ARBA" id="ARBA00022618"/>
    </source>
</evidence>
<evidence type="ECO:0000256" key="8">
    <source>
        <dbReference type="ARBA" id="ARBA00023306"/>
    </source>
</evidence>
<feature type="binding site" evidence="10">
    <location>
        <position position="166"/>
    </location>
    <ligand>
        <name>UDP-N-acetyl-alpha-D-glucosamine</name>
        <dbReference type="ChEBI" id="CHEBI:57705"/>
    </ligand>
</feature>
<dbReference type="Proteomes" id="UP000680067">
    <property type="component" value="Unassembled WGS sequence"/>
</dbReference>
<evidence type="ECO:0000256" key="3">
    <source>
        <dbReference type="ARBA" id="ARBA00022676"/>
    </source>
</evidence>
<evidence type="ECO:0000313" key="13">
    <source>
        <dbReference type="EMBL" id="MBR7781015.1"/>
    </source>
</evidence>
<keyword evidence="5 10" id="KW-0133">Cell shape</keyword>
<keyword evidence="7 10" id="KW-0472">Membrane</keyword>
<evidence type="ECO:0000259" key="12">
    <source>
        <dbReference type="Pfam" id="PF04101"/>
    </source>
</evidence>
<comment type="function">
    <text evidence="10">Cell wall formation. Catalyzes the transfer of a GlcNAc subunit on undecaprenyl-pyrophosphoryl-MurNAc-pentapeptide (lipid intermediate I) to form undecaprenyl-pyrophosphoryl-MurNAc-(pentapeptide)GlcNAc (lipid intermediate II).</text>
</comment>
<feature type="binding site" evidence="10">
    <location>
        <position position="248"/>
    </location>
    <ligand>
        <name>UDP-N-acetyl-alpha-D-glucosamine</name>
        <dbReference type="ChEBI" id="CHEBI:57705"/>
    </ligand>
</feature>
<keyword evidence="9 10" id="KW-0961">Cell wall biogenesis/degradation</keyword>
<dbReference type="PANTHER" id="PTHR21015">
    <property type="entry name" value="UDP-N-ACETYLGLUCOSAMINE--N-ACETYLMURAMYL-(PENTAPEPTIDE) PYROPHOSPHORYL-UNDECAPRENOL N-ACETYLGLUCOSAMINE TRANSFERASE 1"/>
    <property type="match status" value="1"/>
</dbReference>
<dbReference type="GO" id="GO:0050511">
    <property type="term" value="F:undecaprenyldiphospho-muramoylpentapeptide beta-N-acetylglucosaminyltransferase activity"/>
    <property type="evidence" value="ECO:0007669"/>
    <property type="project" value="UniProtKB-UniRule"/>
</dbReference>
<dbReference type="EMBL" id="JAGSPN010000001">
    <property type="protein sequence ID" value="MBR7781015.1"/>
    <property type="molecule type" value="Genomic_DNA"/>
</dbReference>
<dbReference type="AlphaFoldDB" id="A0A941I5Y3"/>
<dbReference type="NCBIfam" id="TIGR01133">
    <property type="entry name" value="murG"/>
    <property type="match status" value="1"/>
</dbReference>
<dbReference type="GO" id="GO:0008360">
    <property type="term" value="P:regulation of cell shape"/>
    <property type="evidence" value="ECO:0007669"/>
    <property type="project" value="UniProtKB-KW"/>
</dbReference>
<keyword evidence="6 10" id="KW-0573">Peptidoglycan synthesis</keyword>
<evidence type="ECO:0000256" key="1">
    <source>
        <dbReference type="ARBA" id="ARBA00022475"/>
    </source>
</evidence>
<sequence length="358" mass="38985">MSTDKKRLLIMAAGTGGHIFPGLAIAELMKARGWDVSWLGTSAGMESDIVPARGIDLDKLDFTGMRGKGWKHTLSGAWKLLRSLYTCWGIIGKRKPDVVIGMGGYVTVPGGLIAWLRRKPVVLMNADAALLLSNHALLPFSARLMFGLPPDTVLKDKMVWTGNPIRHDICMLPSPDLRYEKRQGKLRILVVGGSLGAKVLNDTIPAALALIPEDKRPHVTHQSGKQNIAALRENYQRAGIEAEVVDFINDMAVRYAETDLVICRAGAITVSELTAAGVASLLVPFMASSTSHQKQNAVWMAAKQAALYVPQTELTPESLAKTIQELNRKQCSELAITAYALGRREASENIARILEELA</sequence>
<feature type="domain" description="Glycosyl transferase family 28 C-terminal" evidence="12">
    <location>
        <begin position="188"/>
        <end position="335"/>
    </location>
</feature>
<evidence type="ECO:0000256" key="5">
    <source>
        <dbReference type="ARBA" id="ARBA00022960"/>
    </source>
</evidence>
<comment type="pathway">
    <text evidence="10">Cell wall biogenesis; peptidoglycan biosynthesis.</text>
</comment>
<feature type="binding site" evidence="10">
    <location>
        <position position="194"/>
    </location>
    <ligand>
        <name>UDP-N-acetyl-alpha-D-glucosamine</name>
        <dbReference type="ChEBI" id="CHEBI:57705"/>
    </ligand>
</feature>
<dbReference type="GO" id="GO:0009252">
    <property type="term" value="P:peptidoglycan biosynthetic process"/>
    <property type="evidence" value="ECO:0007669"/>
    <property type="project" value="UniProtKB-UniRule"/>
</dbReference>
<organism evidence="13 14">
    <name type="scientific">Undibacterium luofuense</name>
    <dbReference type="NCBI Taxonomy" id="2828733"/>
    <lineage>
        <taxon>Bacteria</taxon>
        <taxon>Pseudomonadati</taxon>
        <taxon>Pseudomonadota</taxon>
        <taxon>Betaproteobacteria</taxon>
        <taxon>Burkholderiales</taxon>
        <taxon>Oxalobacteraceae</taxon>
        <taxon>Undibacterium</taxon>
    </lineage>
</organism>
<evidence type="ECO:0000256" key="10">
    <source>
        <dbReference type="HAMAP-Rule" id="MF_00033"/>
    </source>
</evidence>
<name>A0A941I5Y3_9BURK</name>
<dbReference type="Pfam" id="PF04101">
    <property type="entry name" value="Glyco_tran_28_C"/>
    <property type="match status" value="1"/>
</dbReference>
<comment type="subcellular location">
    <subcellularLocation>
        <location evidence="10">Cell membrane</location>
        <topology evidence="10">Peripheral membrane protein</topology>
        <orientation evidence="10">Cytoplasmic side</orientation>
    </subcellularLocation>
</comment>
<proteinExistence type="inferred from homology"/>
<comment type="caution">
    <text evidence="10">Lacks conserved residue(s) required for the propagation of feature annotation.</text>
</comment>
<evidence type="ECO:0000313" key="14">
    <source>
        <dbReference type="Proteomes" id="UP000680067"/>
    </source>
</evidence>
<dbReference type="PANTHER" id="PTHR21015:SF22">
    <property type="entry name" value="GLYCOSYLTRANSFERASE"/>
    <property type="match status" value="1"/>
</dbReference>
<dbReference type="GO" id="GO:0051301">
    <property type="term" value="P:cell division"/>
    <property type="evidence" value="ECO:0007669"/>
    <property type="project" value="UniProtKB-KW"/>
</dbReference>
<keyword evidence="14" id="KW-1185">Reference proteome</keyword>
<feature type="binding site" evidence="10">
    <location>
        <begin position="15"/>
        <end position="17"/>
    </location>
    <ligand>
        <name>UDP-N-acetyl-alpha-D-glucosamine</name>
        <dbReference type="ChEBI" id="CHEBI:57705"/>
    </ligand>
</feature>
<dbReference type="Pfam" id="PF03033">
    <property type="entry name" value="Glyco_transf_28"/>
    <property type="match status" value="1"/>
</dbReference>
<dbReference type="HAMAP" id="MF_00033">
    <property type="entry name" value="MurG"/>
    <property type="match status" value="1"/>
</dbReference>
<dbReference type="SUPFAM" id="SSF53756">
    <property type="entry name" value="UDP-Glycosyltransferase/glycogen phosphorylase"/>
    <property type="match status" value="1"/>
</dbReference>
<keyword evidence="1 10" id="KW-1003">Cell membrane</keyword>
<feature type="binding site" evidence="10">
    <location>
        <position position="293"/>
    </location>
    <ligand>
        <name>UDP-N-acetyl-alpha-D-glucosamine</name>
        <dbReference type="ChEBI" id="CHEBI:57705"/>
    </ligand>
</feature>
<dbReference type="GO" id="GO:0005975">
    <property type="term" value="P:carbohydrate metabolic process"/>
    <property type="evidence" value="ECO:0007669"/>
    <property type="project" value="InterPro"/>
</dbReference>
<feature type="domain" description="Glycosyltransferase family 28 N-terminal" evidence="11">
    <location>
        <begin position="9"/>
        <end position="137"/>
    </location>
</feature>
<dbReference type="InterPro" id="IPR007235">
    <property type="entry name" value="Glyco_trans_28_C"/>
</dbReference>
<dbReference type="EC" id="2.4.1.227" evidence="10"/>
<reference evidence="13" key="1">
    <citation type="submission" date="2021-04" db="EMBL/GenBank/DDBJ databases">
        <title>novel species isolated from subtropical streams in China.</title>
        <authorList>
            <person name="Lu H."/>
        </authorList>
    </citation>
    <scope>NUCLEOTIDE SEQUENCE</scope>
    <source>
        <strain evidence="13">LFS511W</strain>
    </source>
</reference>
<dbReference type="GO" id="GO:0005886">
    <property type="term" value="C:plasma membrane"/>
    <property type="evidence" value="ECO:0007669"/>
    <property type="project" value="UniProtKB-SubCell"/>
</dbReference>
<dbReference type="CDD" id="cd03785">
    <property type="entry name" value="GT28_MurG"/>
    <property type="match status" value="1"/>
</dbReference>
<dbReference type="GO" id="GO:0071555">
    <property type="term" value="P:cell wall organization"/>
    <property type="evidence" value="ECO:0007669"/>
    <property type="project" value="UniProtKB-KW"/>
</dbReference>
<accession>A0A941I5Y3</accession>
<comment type="catalytic activity">
    <reaction evidence="10">
        <text>di-trans,octa-cis-undecaprenyl diphospho-N-acetyl-alpha-D-muramoyl-L-alanyl-D-glutamyl-meso-2,6-diaminopimeloyl-D-alanyl-D-alanine + UDP-N-acetyl-alpha-D-glucosamine = di-trans,octa-cis-undecaprenyl diphospho-[N-acetyl-alpha-D-glucosaminyl-(1-&gt;4)]-N-acetyl-alpha-D-muramoyl-L-alanyl-D-glutamyl-meso-2,6-diaminopimeloyl-D-alanyl-D-alanine + UDP + H(+)</text>
        <dbReference type="Rhea" id="RHEA:31227"/>
        <dbReference type="ChEBI" id="CHEBI:15378"/>
        <dbReference type="ChEBI" id="CHEBI:57705"/>
        <dbReference type="ChEBI" id="CHEBI:58223"/>
        <dbReference type="ChEBI" id="CHEBI:61387"/>
        <dbReference type="ChEBI" id="CHEBI:61388"/>
        <dbReference type="EC" id="2.4.1.227"/>
    </reaction>
</comment>
<evidence type="ECO:0000256" key="4">
    <source>
        <dbReference type="ARBA" id="ARBA00022679"/>
    </source>
</evidence>
<evidence type="ECO:0000256" key="6">
    <source>
        <dbReference type="ARBA" id="ARBA00022984"/>
    </source>
</evidence>
<evidence type="ECO:0000256" key="9">
    <source>
        <dbReference type="ARBA" id="ARBA00023316"/>
    </source>
</evidence>
<dbReference type="InterPro" id="IPR004276">
    <property type="entry name" value="GlycoTrans_28_N"/>
</dbReference>
<evidence type="ECO:0000259" key="11">
    <source>
        <dbReference type="Pfam" id="PF03033"/>
    </source>
</evidence>
<comment type="caution">
    <text evidence="13">The sequence shown here is derived from an EMBL/GenBank/DDBJ whole genome shotgun (WGS) entry which is preliminary data.</text>
</comment>
<dbReference type="InterPro" id="IPR006009">
    <property type="entry name" value="GlcNAc_MurG"/>
</dbReference>
<comment type="similarity">
    <text evidence="10">Belongs to the glycosyltransferase 28 family. MurG subfamily.</text>
</comment>
<dbReference type="Gene3D" id="3.40.50.2000">
    <property type="entry name" value="Glycogen Phosphorylase B"/>
    <property type="match status" value="2"/>
</dbReference>
<keyword evidence="2 10" id="KW-0132">Cell division</keyword>
<protein>
    <recommendedName>
        <fullName evidence="10">UDP-N-acetylglucosamine--N-acetylmuramyl-(pentapeptide) pyrophosphoryl-undecaprenol N-acetylglucosamine transferase</fullName>
        <ecNumber evidence="10">2.4.1.227</ecNumber>
    </recommendedName>
    <alternativeName>
        <fullName evidence="10">Undecaprenyl-PP-MurNAc-pentapeptide-UDPGlcNAc GlcNAc transferase</fullName>
    </alternativeName>
</protein>
<keyword evidence="3 10" id="KW-0328">Glycosyltransferase</keyword>
<dbReference type="RefSeq" id="WP_212686357.1">
    <property type="nucleotide sequence ID" value="NZ_JAGSPN010000001.1"/>
</dbReference>
<keyword evidence="4 10" id="KW-0808">Transferase</keyword>
<gene>
    <name evidence="10 13" type="primary">murG</name>
    <name evidence="13" type="ORF">KDM89_02585</name>
</gene>
<keyword evidence="8 10" id="KW-0131">Cell cycle</keyword>